<reference evidence="1 2" key="1">
    <citation type="submission" date="2021-06" db="EMBL/GenBank/DDBJ databases">
        <title>Caerostris extrusa draft genome.</title>
        <authorList>
            <person name="Kono N."/>
            <person name="Arakawa K."/>
        </authorList>
    </citation>
    <scope>NUCLEOTIDE SEQUENCE [LARGE SCALE GENOMIC DNA]</scope>
</reference>
<sequence>MSSLLELMSGIRIDNKNLGNFPIHSKDPPLDSIKCKGLLISVLPFSNDRGGLHPSCPPPPPYSDRRQSQTPTFLFLEMLPLHQLAHPPIDPGLPSIQKLVSRMRTSP</sequence>
<evidence type="ECO:0000313" key="1">
    <source>
        <dbReference type="EMBL" id="GIX87851.1"/>
    </source>
</evidence>
<dbReference type="EMBL" id="BPLR01003715">
    <property type="protein sequence ID" value="GIX87851.1"/>
    <property type="molecule type" value="Genomic_DNA"/>
</dbReference>
<name>A0AAV4NW89_CAEEX</name>
<organism evidence="1 2">
    <name type="scientific">Caerostris extrusa</name>
    <name type="common">Bark spider</name>
    <name type="synonym">Caerostris bankana</name>
    <dbReference type="NCBI Taxonomy" id="172846"/>
    <lineage>
        <taxon>Eukaryota</taxon>
        <taxon>Metazoa</taxon>
        <taxon>Ecdysozoa</taxon>
        <taxon>Arthropoda</taxon>
        <taxon>Chelicerata</taxon>
        <taxon>Arachnida</taxon>
        <taxon>Araneae</taxon>
        <taxon>Araneomorphae</taxon>
        <taxon>Entelegynae</taxon>
        <taxon>Araneoidea</taxon>
        <taxon>Araneidae</taxon>
        <taxon>Caerostris</taxon>
    </lineage>
</organism>
<protein>
    <submittedName>
        <fullName evidence="1">Uncharacterized protein</fullName>
    </submittedName>
</protein>
<evidence type="ECO:0000313" key="2">
    <source>
        <dbReference type="Proteomes" id="UP001054945"/>
    </source>
</evidence>
<dbReference type="AlphaFoldDB" id="A0AAV4NW89"/>
<comment type="caution">
    <text evidence="1">The sequence shown here is derived from an EMBL/GenBank/DDBJ whole genome shotgun (WGS) entry which is preliminary data.</text>
</comment>
<gene>
    <name evidence="1" type="ORF">CEXT_559871</name>
</gene>
<keyword evidence="2" id="KW-1185">Reference proteome</keyword>
<proteinExistence type="predicted"/>
<accession>A0AAV4NW89</accession>
<dbReference type="Proteomes" id="UP001054945">
    <property type="component" value="Unassembled WGS sequence"/>
</dbReference>